<name>A0A853ETB2_9MICO</name>
<keyword evidence="1" id="KW-0812">Transmembrane</keyword>
<dbReference type="RefSeq" id="WP_056134520.1">
    <property type="nucleotide sequence ID" value="NZ_JACBYE010000019.1"/>
</dbReference>
<organism evidence="3 4">
    <name type="scientific">Sanguibacter inulinus</name>
    <dbReference type="NCBI Taxonomy" id="60922"/>
    <lineage>
        <taxon>Bacteria</taxon>
        <taxon>Bacillati</taxon>
        <taxon>Actinomycetota</taxon>
        <taxon>Actinomycetes</taxon>
        <taxon>Micrococcales</taxon>
        <taxon>Sanguibacteraceae</taxon>
        <taxon>Sanguibacter</taxon>
    </lineage>
</organism>
<feature type="transmembrane region" description="Helical" evidence="1">
    <location>
        <begin position="41"/>
        <end position="62"/>
    </location>
</feature>
<evidence type="ECO:0000313" key="4">
    <source>
        <dbReference type="Proteomes" id="UP000561011"/>
    </source>
</evidence>
<reference evidence="3 4" key="1">
    <citation type="submission" date="2020-07" db="EMBL/GenBank/DDBJ databases">
        <title>MOT database genomes.</title>
        <authorList>
            <person name="Joseph S."/>
            <person name="Aduse-Opoku J."/>
            <person name="Hashim A."/>
            <person name="Wade W."/>
            <person name="Curtis M."/>
        </authorList>
    </citation>
    <scope>NUCLEOTIDE SEQUENCE [LARGE SCALE GENOMIC DNA]</scope>
    <source>
        <strain evidence="3 4">DSM 100099</strain>
    </source>
</reference>
<dbReference type="Pfam" id="PF17780">
    <property type="entry name" value="OCRE"/>
    <property type="match status" value="1"/>
</dbReference>
<sequence length="170" mass="18717">MTDRDRILVESTRTHRERLSSALSFGALEQRRKVNTNVRRFIGSVVIAAVAGVGCLGFSFVVNLLDNRKEDQAVASFRAALAANPIPETPDMPLDPETGFLADPVSGNFIDPQTGFFVDRETGLAEDPDGNLIDPRIDWYLDTETGYYTDPATGVTIDPATQRVVEEEKK</sequence>
<accession>A0A853ETB2</accession>
<evidence type="ECO:0000313" key="3">
    <source>
        <dbReference type="EMBL" id="NYS93727.1"/>
    </source>
</evidence>
<evidence type="ECO:0000259" key="2">
    <source>
        <dbReference type="Pfam" id="PF17780"/>
    </source>
</evidence>
<keyword evidence="4" id="KW-1185">Reference proteome</keyword>
<comment type="caution">
    <text evidence="3">The sequence shown here is derived from an EMBL/GenBank/DDBJ whole genome shotgun (WGS) entry which is preliminary data.</text>
</comment>
<proteinExistence type="predicted"/>
<feature type="domain" description="OCRE" evidence="2">
    <location>
        <begin position="134"/>
        <end position="165"/>
    </location>
</feature>
<keyword evidence="1" id="KW-0472">Membrane</keyword>
<evidence type="ECO:0000256" key="1">
    <source>
        <dbReference type="SAM" id="Phobius"/>
    </source>
</evidence>
<dbReference type="AlphaFoldDB" id="A0A853ETB2"/>
<protein>
    <recommendedName>
        <fullName evidence="2">OCRE domain-containing protein</fullName>
    </recommendedName>
</protein>
<dbReference type="InterPro" id="IPR041591">
    <property type="entry name" value="OCRE"/>
</dbReference>
<gene>
    <name evidence="3" type="ORF">HZZ10_09365</name>
</gene>
<keyword evidence="1" id="KW-1133">Transmembrane helix</keyword>
<dbReference type="EMBL" id="JACBYE010000019">
    <property type="protein sequence ID" value="NYS93727.1"/>
    <property type="molecule type" value="Genomic_DNA"/>
</dbReference>
<dbReference type="Proteomes" id="UP000561011">
    <property type="component" value="Unassembled WGS sequence"/>
</dbReference>